<keyword evidence="4" id="KW-0489">Methyltransferase</keyword>
<dbReference type="CDD" id="cd02440">
    <property type="entry name" value="AdoMet_MTases"/>
    <property type="match status" value="1"/>
</dbReference>
<comment type="similarity">
    <text evidence="2">Belongs to the class I-like SAM-binding methyltransferase superfamily. Erg6/SMT family.</text>
</comment>
<protein>
    <submittedName>
        <fullName evidence="4">Methyltransferase YdaC</fullName>
    </submittedName>
</protein>
<evidence type="ECO:0000313" key="5">
    <source>
        <dbReference type="Proteomes" id="UP001249851"/>
    </source>
</evidence>
<feature type="domain" description="Methyltransferase type 11" evidence="3">
    <location>
        <begin position="75"/>
        <end position="175"/>
    </location>
</feature>
<dbReference type="SUPFAM" id="SSF53335">
    <property type="entry name" value="S-adenosyl-L-methionine-dependent methyltransferases"/>
    <property type="match status" value="1"/>
</dbReference>
<dbReference type="GO" id="GO:0016126">
    <property type="term" value="P:sterol biosynthetic process"/>
    <property type="evidence" value="ECO:0007669"/>
    <property type="project" value="TreeGrafter"/>
</dbReference>
<evidence type="ECO:0000256" key="2">
    <source>
        <dbReference type="ARBA" id="ARBA00038188"/>
    </source>
</evidence>
<organism evidence="4 5">
    <name type="scientific">Acropora cervicornis</name>
    <name type="common">Staghorn coral</name>
    <dbReference type="NCBI Taxonomy" id="6130"/>
    <lineage>
        <taxon>Eukaryota</taxon>
        <taxon>Metazoa</taxon>
        <taxon>Cnidaria</taxon>
        <taxon>Anthozoa</taxon>
        <taxon>Hexacorallia</taxon>
        <taxon>Scleractinia</taxon>
        <taxon>Astrocoeniina</taxon>
        <taxon>Acroporidae</taxon>
        <taxon>Acropora</taxon>
    </lineage>
</organism>
<dbReference type="InterPro" id="IPR050447">
    <property type="entry name" value="Erg6_SMT_methyltransf"/>
</dbReference>
<proteinExistence type="inferred from homology"/>
<dbReference type="GO" id="GO:0032259">
    <property type="term" value="P:methylation"/>
    <property type="evidence" value="ECO:0007669"/>
    <property type="project" value="UniProtKB-KW"/>
</dbReference>
<dbReference type="GO" id="GO:0005783">
    <property type="term" value="C:endoplasmic reticulum"/>
    <property type="evidence" value="ECO:0007669"/>
    <property type="project" value="TreeGrafter"/>
</dbReference>
<evidence type="ECO:0000256" key="1">
    <source>
        <dbReference type="ARBA" id="ARBA00022679"/>
    </source>
</evidence>
<reference evidence="4" key="1">
    <citation type="journal article" date="2023" name="G3 (Bethesda)">
        <title>Whole genome assembly and annotation of the endangered Caribbean coral Acropora cervicornis.</title>
        <authorList>
            <person name="Selwyn J.D."/>
            <person name="Vollmer S.V."/>
        </authorList>
    </citation>
    <scope>NUCLEOTIDE SEQUENCE</scope>
    <source>
        <strain evidence="4">K2</strain>
    </source>
</reference>
<dbReference type="Pfam" id="PF08241">
    <property type="entry name" value="Methyltransf_11"/>
    <property type="match status" value="1"/>
</dbReference>
<dbReference type="PANTHER" id="PTHR44068">
    <property type="entry name" value="ZGC:194242"/>
    <property type="match status" value="1"/>
</dbReference>
<dbReference type="PANTHER" id="PTHR44068:SF1">
    <property type="entry name" value="HYPOTHETICAL LOC100005854"/>
    <property type="match status" value="1"/>
</dbReference>
<reference evidence="4" key="2">
    <citation type="journal article" date="2023" name="Science">
        <title>Genomic signatures of disease resistance in endangered staghorn corals.</title>
        <authorList>
            <person name="Vollmer S.V."/>
            <person name="Selwyn J.D."/>
            <person name="Despard B.A."/>
            <person name="Roesel C.L."/>
        </authorList>
    </citation>
    <scope>NUCLEOTIDE SEQUENCE</scope>
    <source>
        <strain evidence="4">K2</strain>
    </source>
</reference>
<keyword evidence="5" id="KW-1185">Reference proteome</keyword>
<comment type="caution">
    <text evidence="4">The sequence shown here is derived from an EMBL/GenBank/DDBJ whole genome shotgun (WGS) entry which is preliminary data.</text>
</comment>
<dbReference type="Gene3D" id="3.40.50.150">
    <property type="entry name" value="Vaccinia Virus protein VP39"/>
    <property type="match status" value="1"/>
</dbReference>
<accession>A0AAD9Q0K7</accession>
<dbReference type="Proteomes" id="UP001249851">
    <property type="component" value="Unassembled WGS sequence"/>
</dbReference>
<gene>
    <name evidence="4" type="ORF">P5673_026643</name>
</gene>
<dbReference type="EMBL" id="JARQWQ010000088">
    <property type="protein sequence ID" value="KAK2552324.1"/>
    <property type="molecule type" value="Genomic_DNA"/>
</dbReference>
<dbReference type="GO" id="GO:0003838">
    <property type="term" value="F:sterol 24-C-methyltransferase activity"/>
    <property type="evidence" value="ECO:0007669"/>
    <property type="project" value="TreeGrafter"/>
</dbReference>
<name>A0AAD9Q0K7_ACRCE</name>
<dbReference type="AlphaFoldDB" id="A0AAD9Q0K7"/>
<evidence type="ECO:0000259" key="3">
    <source>
        <dbReference type="Pfam" id="PF08241"/>
    </source>
</evidence>
<evidence type="ECO:0000313" key="4">
    <source>
        <dbReference type="EMBL" id="KAK2552324.1"/>
    </source>
</evidence>
<sequence>MDIVVLFAVGLAFVIMSIKIYPIVREKFVDLIATNIREPKGVAGRIVRFMLGKGNAYLENEVVEHLNIQPNHKVLEVGFGTGIGIRAALKKIENGHGRVYGIDISEQMVTCAMRDFQKAVERQRLEIHLGSVMDLPFQDNLFDSVFHTNCYYFWPDLEQGIAELKRVMKPGALMITGVMYEKLKEAADKGFMRYGPHWRPAKYMEKLEEGGFMNVTMETVKKASGPSYEIILASKAIKE</sequence>
<keyword evidence="1" id="KW-0808">Transferase</keyword>
<dbReference type="InterPro" id="IPR029063">
    <property type="entry name" value="SAM-dependent_MTases_sf"/>
</dbReference>
<dbReference type="InterPro" id="IPR013216">
    <property type="entry name" value="Methyltransf_11"/>
</dbReference>